<evidence type="ECO:0000256" key="5">
    <source>
        <dbReference type="ARBA" id="ARBA00023242"/>
    </source>
</evidence>
<evidence type="ECO:0000256" key="6">
    <source>
        <dbReference type="SAM" id="MobiDB-lite"/>
    </source>
</evidence>
<comment type="similarity">
    <text evidence="2">Belongs to the TAF7 family.</text>
</comment>
<evidence type="ECO:0000256" key="2">
    <source>
        <dbReference type="ARBA" id="ARBA00009368"/>
    </source>
</evidence>
<dbReference type="SMART" id="SM01370">
    <property type="entry name" value="TAFII55_N"/>
    <property type="match status" value="1"/>
</dbReference>
<keyword evidence="9" id="KW-1185">Reference proteome</keyword>
<evidence type="ECO:0000259" key="7">
    <source>
        <dbReference type="SMART" id="SM01370"/>
    </source>
</evidence>
<dbReference type="GeneID" id="94337528"/>
<dbReference type="InterPro" id="IPR006751">
    <property type="entry name" value="TAFII55_prot_cons_reg"/>
</dbReference>
<comment type="caution">
    <text evidence="8">The sequence shown here is derived from an EMBL/GenBank/DDBJ whole genome shotgun (WGS) entry which is preliminary data.</text>
</comment>
<gene>
    <name evidence="8" type="ORF">BdWA1_003231</name>
</gene>
<organism evidence="8 9">
    <name type="scientific">Babesia duncani</name>
    <dbReference type="NCBI Taxonomy" id="323732"/>
    <lineage>
        <taxon>Eukaryota</taxon>
        <taxon>Sar</taxon>
        <taxon>Alveolata</taxon>
        <taxon>Apicomplexa</taxon>
        <taxon>Aconoidasida</taxon>
        <taxon>Piroplasmida</taxon>
        <taxon>Babesiidae</taxon>
        <taxon>Babesia</taxon>
    </lineage>
</organism>
<dbReference type="Proteomes" id="UP001214638">
    <property type="component" value="Unassembled WGS sequence"/>
</dbReference>
<name>A0AAD9PIZ3_9APIC</name>
<feature type="compositionally biased region" description="Basic and acidic residues" evidence="6">
    <location>
        <begin position="80"/>
        <end position="98"/>
    </location>
</feature>
<dbReference type="Pfam" id="PF04658">
    <property type="entry name" value="TAFII55_N"/>
    <property type="match status" value="1"/>
</dbReference>
<evidence type="ECO:0000256" key="3">
    <source>
        <dbReference type="ARBA" id="ARBA00023015"/>
    </source>
</evidence>
<dbReference type="GO" id="GO:0016251">
    <property type="term" value="F:RNA polymerase II general transcription initiation factor activity"/>
    <property type="evidence" value="ECO:0007669"/>
    <property type="project" value="TreeGrafter"/>
</dbReference>
<keyword evidence="3" id="KW-0805">Transcription regulation</keyword>
<dbReference type="AlphaFoldDB" id="A0AAD9PIZ3"/>
<feature type="region of interest" description="Disordered" evidence="6">
    <location>
        <begin position="72"/>
        <end position="98"/>
    </location>
</feature>
<dbReference type="KEGG" id="bdw:94337528"/>
<reference evidence="8" key="1">
    <citation type="journal article" date="2023" name="Nat. Microbiol.">
        <title>Babesia duncani multi-omics identifies virulence factors and drug targets.</title>
        <authorList>
            <person name="Singh P."/>
            <person name="Lonardi S."/>
            <person name="Liang Q."/>
            <person name="Vydyam P."/>
            <person name="Khabirova E."/>
            <person name="Fang T."/>
            <person name="Gihaz S."/>
            <person name="Thekkiniath J."/>
            <person name="Munshi M."/>
            <person name="Abel S."/>
            <person name="Ciampossin L."/>
            <person name="Batugedara G."/>
            <person name="Gupta M."/>
            <person name="Lu X.M."/>
            <person name="Lenz T."/>
            <person name="Chakravarty S."/>
            <person name="Cornillot E."/>
            <person name="Hu Y."/>
            <person name="Ma W."/>
            <person name="Gonzalez L.M."/>
            <person name="Sanchez S."/>
            <person name="Estrada K."/>
            <person name="Sanchez-Flores A."/>
            <person name="Montero E."/>
            <person name="Harb O.S."/>
            <person name="Le Roch K.G."/>
            <person name="Mamoun C.B."/>
        </authorList>
    </citation>
    <scope>NUCLEOTIDE SEQUENCE</scope>
    <source>
        <strain evidence="8">WA1</strain>
    </source>
</reference>
<dbReference type="GO" id="GO:0051123">
    <property type="term" value="P:RNA polymerase II preinitiation complex assembly"/>
    <property type="evidence" value="ECO:0007669"/>
    <property type="project" value="TreeGrafter"/>
</dbReference>
<dbReference type="CDD" id="cd08047">
    <property type="entry name" value="TAF7"/>
    <property type="match status" value="1"/>
</dbReference>
<evidence type="ECO:0000256" key="1">
    <source>
        <dbReference type="ARBA" id="ARBA00004123"/>
    </source>
</evidence>
<comment type="subcellular location">
    <subcellularLocation>
        <location evidence="1">Nucleus</location>
    </subcellularLocation>
</comment>
<dbReference type="EMBL" id="JALLKP010000004">
    <property type="protein sequence ID" value="KAK2195555.1"/>
    <property type="molecule type" value="Genomic_DNA"/>
</dbReference>
<evidence type="ECO:0000313" key="8">
    <source>
        <dbReference type="EMBL" id="KAK2195555.1"/>
    </source>
</evidence>
<evidence type="ECO:0000256" key="4">
    <source>
        <dbReference type="ARBA" id="ARBA00023163"/>
    </source>
</evidence>
<accession>A0AAD9PIZ3</accession>
<dbReference type="RefSeq" id="XP_067802398.1">
    <property type="nucleotide sequence ID" value="XM_067948247.1"/>
</dbReference>
<sequence length="381" mass="42853">MVFGGFFGSSSEENNKVGGDGDLTAAVALANDGARYERSSNVDFYVDAATGNMTNLSDTTVLSDHMAKSDAYNSFSKHGSGTDDRLDPSRSEHARRKKEELAKGRFLARRGLFAANELSDETLFNVGKKLPDRQGSKRFHSLDSHYLDVNDIGNQDRHCILRLPENIANLVKRRMQDNTEIGMLIEPTGRYDYREYKITINGIDEPLIGILGELPCIVEAHKTLDCDLLFKSADISQMMIAYDPETAEQVAQQLMTQKMWEWPDGLTPPTRNIRTRKFKNFEVYTNEDVKDAEREALVLLNGLVRDSYHFEIKSAHEVKELVESYRNGNIKERIIGPDEDVSDYIAALEQQEADLAGDLSEVMFGGEAIGFLSQQNSKNYL</sequence>
<feature type="domain" description="TAFII55 protein conserved region" evidence="7">
    <location>
        <begin position="155"/>
        <end position="307"/>
    </location>
</feature>
<dbReference type="GO" id="GO:0005669">
    <property type="term" value="C:transcription factor TFIID complex"/>
    <property type="evidence" value="ECO:0007669"/>
    <property type="project" value="InterPro"/>
</dbReference>
<evidence type="ECO:0000313" key="9">
    <source>
        <dbReference type="Proteomes" id="UP001214638"/>
    </source>
</evidence>
<dbReference type="PANTHER" id="PTHR12228:SF0">
    <property type="entry name" value="TATA-BOX BINDING PROTEIN ASSOCIATED FACTOR 7"/>
    <property type="match status" value="1"/>
</dbReference>
<proteinExistence type="inferred from homology"/>
<dbReference type="InterPro" id="IPR037817">
    <property type="entry name" value="TAF7"/>
</dbReference>
<protein>
    <submittedName>
        <fullName evidence="8">Bifunctional TAFII55 protein</fullName>
    </submittedName>
</protein>
<keyword evidence="4" id="KW-0804">Transcription</keyword>
<keyword evidence="5" id="KW-0539">Nucleus</keyword>
<dbReference type="PANTHER" id="PTHR12228">
    <property type="entry name" value="TRANSCRIPTION INITIATION FACTOR TFIID 55 KD SUBUNIT-RELATED"/>
    <property type="match status" value="1"/>
</dbReference>